<proteinExistence type="predicted"/>
<evidence type="ECO:0000259" key="2">
    <source>
        <dbReference type="Pfam" id="PF05685"/>
    </source>
</evidence>
<dbReference type="CDD" id="cd06260">
    <property type="entry name" value="DUF820-like"/>
    <property type="match status" value="1"/>
</dbReference>
<dbReference type="SUPFAM" id="SSF52980">
    <property type="entry name" value="Restriction endonuclease-like"/>
    <property type="match status" value="1"/>
</dbReference>
<sequence>MALTAQEIEALMPDCTELLSDEPEMESSLHYTQLLILVTCLEWLWRDRENFFIGANLSVYYSRQQLKNRDFRGPDFFLVKDTEKRPRLSWVIWEEDGKYPNVIIELLSDSTAKVDKGLKKQLYQNQFRTPEYFWFSPNTLELVGWRLTDSEYKTIPVSENGWYWSQELGLYLGVWEDRLRYFTVEGRLVPTPEEANLEEIRKAEIERQKAEIERQRAETERQKAETERQKAETERQKAETERQKAEIEYKRAESERQKAEIEYKRAESERQKAETEYKRAQSECQRADDAENKAAILEQKLRELGIEPDSL</sequence>
<evidence type="ECO:0000313" key="4">
    <source>
        <dbReference type="Proteomes" id="UP000092382"/>
    </source>
</evidence>
<dbReference type="Gene3D" id="3.90.1570.10">
    <property type="entry name" value="tt1808, chain A"/>
    <property type="match status" value="1"/>
</dbReference>
<dbReference type="Pfam" id="PF05685">
    <property type="entry name" value="Uma2"/>
    <property type="match status" value="1"/>
</dbReference>
<dbReference type="InterPro" id="IPR008538">
    <property type="entry name" value="Uma2"/>
</dbReference>
<feature type="domain" description="Putative restriction endonuclease" evidence="2">
    <location>
        <begin position="28"/>
        <end position="175"/>
    </location>
</feature>
<dbReference type="PANTHER" id="PTHR33352">
    <property type="entry name" value="SLR1095 PROTEIN"/>
    <property type="match status" value="1"/>
</dbReference>
<dbReference type="Proteomes" id="UP000092382">
    <property type="component" value="Unassembled WGS sequence"/>
</dbReference>
<name>A0A1B7W024_APHFL</name>
<dbReference type="PATRIC" id="fig|1710894.3.peg.1416"/>
<dbReference type="AlphaFoldDB" id="A0A1B7W024"/>
<reference evidence="3 4" key="1">
    <citation type="submission" date="2015-09" db="EMBL/GenBank/DDBJ databases">
        <title>Whole genome shotgun sequence assembly of Aphanizomenon flos-aquae UKL13.</title>
        <authorList>
            <person name="Driscoll C."/>
        </authorList>
    </citation>
    <scope>NUCLEOTIDE SEQUENCE [LARGE SCALE GENOMIC DNA]</scope>
    <source>
        <strain evidence="3">MDT13</strain>
    </source>
</reference>
<organism evidence="3 4">
    <name type="scientific">Aphanizomenon flos-aquae LD13</name>
    <dbReference type="NCBI Taxonomy" id="1710894"/>
    <lineage>
        <taxon>Bacteria</taxon>
        <taxon>Bacillati</taxon>
        <taxon>Cyanobacteriota</taxon>
        <taxon>Cyanophyceae</taxon>
        <taxon>Nostocales</taxon>
        <taxon>Aphanizomenonaceae</taxon>
        <taxon>Aphanizomenon</taxon>
    </lineage>
</organism>
<dbReference type="STRING" id="1803587.GCA_001593825_00757"/>
<gene>
    <name evidence="3" type="ORF">AN481_04240</name>
</gene>
<dbReference type="PANTHER" id="PTHR33352:SF3">
    <property type="entry name" value="SLR1612 PROTEIN"/>
    <property type="match status" value="1"/>
</dbReference>
<evidence type="ECO:0000256" key="1">
    <source>
        <dbReference type="SAM" id="MobiDB-lite"/>
    </source>
</evidence>
<dbReference type="InterPro" id="IPR012296">
    <property type="entry name" value="Nuclease_put_TT1808"/>
</dbReference>
<comment type="caution">
    <text evidence="3">The sequence shown here is derived from an EMBL/GenBank/DDBJ whole genome shotgun (WGS) entry which is preliminary data.</text>
</comment>
<dbReference type="EMBL" id="LJOY01000009">
    <property type="protein sequence ID" value="OBQ26612.1"/>
    <property type="molecule type" value="Genomic_DNA"/>
</dbReference>
<feature type="region of interest" description="Disordered" evidence="1">
    <location>
        <begin position="212"/>
        <end position="291"/>
    </location>
</feature>
<accession>A0A1B7W024</accession>
<protein>
    <recommendedName>
        <fullName evidence="2">Putative restriction endonuclease domain-containing protein</fullName>
    </recommendedName>
</protein>
<evidence type="ECO:0000313" key="3">
    <source>
        <dbReference type="EMBL" id="OBQ26612.1"/>
    </source>
</evidence>
<dbReference type="InterPro" id="IPR011335">
    <property type="entry name" value="Restrct_endonuc-II-like"/>
</dbReference>